<gene>
    <name evidence="1" type="ORF">ACFFU9_07910</name>
</gene>
<evidence type="ECO:0000313" key="1">
    <source>
        <dbReference type="EMBL" id="MFB9056666.1"/>
    </source>
</evidence>
<comment type="caution">
    <text evidence="1">The sequence shown here is derived from an EMBL/GenBank/DDBJ whole genome shotgun (WGS) entry which is preliminary data.</text>
</comment>
<protein>
    <recommendedName>
        <fullName evidence="3">Phage replication initiation protein</fullName>
    </recommendedName>
</protein>
<proteinExistence type="predicted"/>
<dbReference type="EMBL" id="JBHMFC010000028">
    <property type="protein sequence ID" value="MFB9056666.1"/>
    <property type="molecule type" value="Genomic_DNA"/>
</dbReference>
<reference evidence="1 2" key="1">
    <citation type="submission" date="2024-09" db="EMBL/GenBank/DDBJ databases">
        <authorList>
            <person name="Sun Q."/>
            <person name="Mori K."/>
        </authorList>
    </citation>
    <scope>NUCLEOTIDE SEQUENCE [LARGE SCALE GENOMIC DNA]</scope>
    <source>
        <strain evidence="1 2">CECT 8622</strain>
    </source>
</reference>
<sequence length="404" mass="48497">MIDFVKYELINTRPEILECNSLLDFHNKVNLSTGEMGTYINAFYKGLEFRIYDATIKTPYRRITVEGSLHKYWNSGAHNFNDFGIMQVVEVVNDLKRCFNIFQENCVLKCLEIGVNIEPPYKTKTILNQCLLHKTDRFKWVYTNDEGNYIQTKHQRHFIKIYDKKTHYKNKGFTIDNEILRIEKKYTKMKYLNDKGIYTLKDLLNYGLHNFQPELLKDWENVLIYDKSILEKTKYKDRYSNVVFWQELKRDNFKYHRNNLNKILSKHPENIKNQIAILIKNKCEFLNTKTTQINPLHIRLIRVVSTSQKQDENRRLCVVTKLNISMQKEDSILLSHTGLRYYFKTDKKIFNEVKNKYLSGNWIDSEHETQIKEIAHNIRNTNSNQTIRQRKLYTKNQMRLFNIN</sequence>
<evidence type="ECO:0008006" key="3">
    <source>
        <dbReference type="Google" id="ProtNLM"/>
    </source>
</evidence>
<dbReference type="RefSeq" id="WP_379860859.1">
    <property type="nucleotide sequence ID" value="NZ_JBHMFC010000028.1"/>
</dbReference>
<evidence type="ECO:0000313" key="2">
    <source>
        <dbReference type="Proteomes" id="UP001589585"/>
    </source>
</evidence>
<name>A0ABV5FB34_9FLAO</name>
<dbReference type="Proteomes" id="UP001589585">
    <property type="component" value="Unassembled WGS sequence"/>
</dbReference>
<keyword evidence="2" id="KW-1185">Reference proteome</keyword>
<accession>A0ABV5FB34</accession>
<organism evidence="1 2">
    <name type="scientific">Mariniflexile ostreae</name>
    <dbReference type="NCBI Taxonomy" id="1520892"/>
    <lineage>
        <taxon>Bacteria</taxon>
        <taxon>Pseudomonadati</taxon>
        <taxon>Bacteroidota</taxon>
        <taxon>Flavobacteriia</taxon>
        <taxon>Flavobacteriales</taxon>
        <taxon>Flavobacteriaceae</taxon>
        <taxon>Mariniflexile</taxon>
    </lineage>
</organism>